<comment type="caution">
    <text evidence="1">The sequence shown here is derived from an EMBL/GenBank/DDBJ whole genome shotgun (WGS) entry which is preliminary data.</text>
</comment>
<organism evidence="1 2">
    <name type="scientific">Linum tenue</name>
    <dbReference type="NCBI Taxonomy" id="586396"/>
    <lineage>
        <taxon>Eukaryota</taxon>
        <taxon>Viridiplantae</taxon>
        <taxon>Streptophyta</taxon>
        <taxon>Embryophyta</taxon>
        <taxon>Tracheophyta</taxon>
        <taxon>Spermatophyta</taxon>
        <taxon>Magnoliopsida</taxon>
        <taxon>eudicotyledons</taxon>
        <taxon>Gunneridae</taxon>
        <taxon>Pentapetalae</taxon>
        <taxon>rosids</taxon>
        <taxon>fabids</taxon>
        <taxon>Malpighiales</taxon>
        <taxon>Linaceae</taxon>
        <taxon>Linum</taxon>
    </lineage>
</organism>
<evidence type="ECO:0000313" key="2">
    <source>
        <dbReference type="Proteomes" id="UP001154282"/>
    </source>
</evidence>
<accession>A0AAV0KG90</accession>
<keyword evidence="2" id="KW-1185">Reference proteome</keyword>
<reference evidence="1" key="1">
    <citation type="submission" date="2022-08" db="EMBL/GenBank/DDBJ databases">
        <authorList>
            <person name="Gutierrez-Valencia J."/>
        </authorList>
    </citation>
    <scope>NUCLEOTIDE SEQUENCE</scope>
</reference>
<name>A0AAV0KG90_9ROSI</name>
<protein>
    <submittedName>
        <fullName evidence="1">Uncharacterized protein</fullName>
    </submittedName>
</protein>
<proteinExistence type="predicted"/>
<dbReference type="EMBL" id="CAMGYJ010000005">
    <property type="protein sequence ID" value="CAI0420723.1"/>
    <property type="molecule type" value="Genomic_DNA"/>
</dbReference>
<sequence>MGYRSGFDNMGRSKLFHPRKIFGFEG</sequence>
<evidence type="ECO:0000313" key="1">
    <source>
        <dbReference type="EMBL" id="CAI0420723.1"/>
    </source>
</evidence>
<dbReference type="AlphaFoldDB" id="A0AAV0KG90"/>
<gene>
    <name evidence="1" type="ORF">LITE_LOCUS18463</name>
</gene>
<dbReference type="Proteomes" id="UP001154282">
    <property type="component" value="Unassembled WGS sequence"/>
</dbReference>